<dbReference type="AlphaFoldDB" id="A0A2H0V9Q9"/>
<sequence>MEPRNTQFIPRDEGRAGSFQSSGANSDGGGRAESFLSGFTNIWNKIPAESYKLLGLLALIVAFLLYILVFSLIPGRIYYLWAQIITLVVVLFTLWGFNKIKDGDSPVGKALVIFIFMFFIYNVTTHDYVEIEKTDSNQATIQQSQAPLVASGPGSYNLGILKNQKKLVRLPSCSHYNFNKTATLIVETKDGQIINSWEPGAWPLASELLVTNLSDTTITLIVTR</sequence>
<keyword evidence="2" id="KW-1133">Transmembrane helix</keyword>
<evidence type="ECO:0000313" key="4">
    <source>
        <dbReference type="Proteomes" id="UP000229972"/>
    </source>
</evidence>
<feature type="transmembrane region" description="Helical" evidence="2">
    <location>
        <begin position="79"/>
        <end position="98"/>
    </location>
</feature>
<feature type="region of interest" description="Disordered" evidence="1">
    <location>
        <begin position="1"/>
        <end position="29"/>
    </location>
</feature>
<comment type="caution">
    <text evidence="3">The sequence shown here is derived from an EMBL/GenBank/DDBJ whole genome shotgun (WGS) entry which is preliminary data.</text>
</comment>
<dbReference type="EMBL" id="PFAL01000003">
    <property type="protein sequence ID" value="PIR95842.1"/>
    <property type="molecule type" value="Genomic_DNA"/>
</dbReference>
<accession>A0A2H0V9Q9</accession>
<keyword evidence="2" id="KW-0472">Membrane</keyword>
<evidence type="ECO:0000313" key="3">
    <source>
        <dbReference type="EMBL" id="PIR95842.1"/>
    </source>
</evidence>
<protein>
    <submittedName>
        <fullName evidence="3">Uncharacterized protein</fullName>
    </submittedName>
</protein>
<proteinExistence type="predicted"/>
<reference evidence="4" key="1">
    <citation type="submission" date="2017-09" db="EMBL/GenBank/DDBJ databases">
        <title>Depth-based differentiation of microbial function through sediment-hosted aquifers and enrichment of novel symbionts in the deep terrestrial subsurface.</title>
        <authorList>
            <person name="Probst A.J."/>
            <person name="Ladd B."/>
            <person name="Jarett J.K."/>
            <person name="Geller-Mcgrath D.E."/>
            <person name="Sieber C.M.K."/>
            <person name="Emerson J.B."/>
            <person name="Anantharaman K."/>
            <person name="Thomas B.C."/>
            <person name="Malmstrom R."/>
            <person name="Stieglmeier M."/>
            <person name="Klingl A."/>
            <person name="Woyke T."/>
            <person name="Ryan C.M."/>
            <person name="Banfield J.F."/>
        </authorList>
    </citation>
    <scope>NUCLEOTIDE SEQUENCE [LARGE SCALE GENOMIC DNA]</scope>
</reference>
<evidence type="ECO:0000256" key="2">
    <source>
        <dbReference type="SAM" id="Phobius"/>
    </source>
</evidence>
<feature type="transmembrane region" description="Helical" evidence="2">
    <location>
        <begin position="53"/>
        <end position="73"/>
    </location>
</feature>
<evidence type="ECO:0000256" key="1">
    <source>
        <dbReference type="SAM" id="MobiDB-lite"/>
    </source>
</evidence>
<organism evidence="3 4">
    <name type="scientific">Candidatus Falkowbacteria bacterium CG10_big_fil_rev_8_21_14_0_10_37_18</name>
    <dbReference type="NCBI Taxonomy" id="1974562"/>
    <lineage>
        <taxon>Bacteria</taxon>
        <taxon>Candidatus Falkowiibacteriota</taxon>
    </lineage>
</organism>
<dbReference type="Proteomes" id="UP000229972">
    <property type="component" value="Unassembled WGS sequence"/>
</dbReference>
<feature type="transmembrane region" description="Helical" evidence="2">
    <location>
        <begin position="110"/>
        <end position="129"/>
    </location>
</feature>
<keyword evidence="2" id="KW-0812">Transmembrane</keyword>
<gene>
    <name evidence="3" type="ORF">COT93_00180</name>
</gene>
<name>A0A2H0V9Q9_9BACT</name>